<keyword evidence="3" id="KW-0677">Repeat</keyword>
<dbReference type="PANTHER" id="PTHR24161:SF85">
    <property type="entry name" value="PALMITOYLTRANSFERASE HIP14"/>
    <property type="match status" value="1"/>
</dbReference>
<dbReference type="OrthoDB" id="163438at2759"/>
<dbReference type="InterPro" id="IPR036770">
    <property type="entry name" value="Ankyrin_rpt-contain_sf"/>
</dbReference>
<reference evidence="10 11" key="1">
    <citation type="journal article" date="2006" name="Nature">
        <title>Global trends of whole-genome duplications revealed by the ciliate Paramecium tetraurelia.</title>
        <authorList>
            <consortium name="Genoscope"/>
            <person name="Aury J.-M."/>
            <person name="Jaillon O."/>
            <person name="Duret L."/>
            <person name="Noel B."/>
            <person name="Jubin C."/>
            <person name="Porcel B.M."/>
            <person name="Segurens B."/>
            <person name="Daubin V."/>
            <person name="Anthouard V."/>
            <person name="Aiach N."/>
            <person name="Arnaiz O."/>
            <person name="Billaut A."/>
            <person name="Beisson J."/>
            <person name="Blanc I."/>
            <person name="Bouhouche K."/>
            <person name="Camara F."/>
            <person name="Duharcourt S."/>
            <person name="Guigo R."/>
            <person name="Gogendeau D."/>
            <person name="Katinka M."/>
            <person name="Keller A.-M."/>
            <person name="Kissmehl R."/>
            <person name="Klotz C."/>
            <person name="Koll F."/>
            <person name="Le Moue A."/>
            <person name="Lepere C."/>
            <person name="Malinsky S."/>
            <person name="Nowacki M."/>
            <person name="Nowak J.K."/>
            <person name="Plattner H."/>
            <person name="Poulain J."/>
            <person name="Ruiz F."/>
            <person name="Serrano V."/>
            <person name="Zagulski M."/>
            <person name="Dessen P."/>
            <person name="Betermier M."/>
            <person name="Weissenbach J."/>
            <person name="Scarpelli C."/>
            <person name="Schachter V."/>
            <person name="Sperling L."/>
            <person name="Meyer E."/>
            <person name="Cohen J."/>
            <person name="Wincker P."/>
        </authorList>
    </citation>
    <scope>NUCLEOTIDE SEQUENCE [LARGE SCALE GENOMIC DNA]</scope>
    <source>
        <strain evidence="10 11">Stock d4-2</strain>
    </source>
</reference>
<evidence type="ECO:0000256" key="2">
    <source>
        <dbReference type="ARBA" id="ARBA00022692"/>
    </source>
</evidence>
<dbReference type="HOGENOM" id="CLU_010493_0_0_1"/>
<proteinExistence type="inferred from homology"/>
<feature type="transmembrane region" description="Helical" evidence="8">
    <location>
        <begin position="272"/>
        <end position="294"/>
    </location>
</feature>
<keyword evidence="4 8" id="KW-1133">Transmembrane helix</keyword>
<protein>
    <recommendedName>
        <fullName evidence="8">Palmitoyltransferase</fullName>
        <ecNumber evidence="8">2.3.1.225</ecNumber>
    </recommendedName>
</protein>
<dbReference type="Gene3D" id="1.25.40.20">
    <property type="entry name" value="Ankyrin repeat-containing domain"/>
    <property type="match status" value="2"/>
</dbReference>
<sequence>MEKQKEILKLYHDNLDQQIEEVFKADLNIPIDKFQTQKQFTVIRNLKVLHLACLHNNTKLVELTLTYCRNSNLINQTQMFEFINLQNKDGFTPLHMASFKGNLEIIKLLLQLGANSNIKNTTGLSVLHMSVQGDHVKTSVINIDFQLFWINQNIPIDILDHNHQTPLICASFLGSQQMVNFLIPWGAKLNAQTQDKGHTALHVATQQGHSRIVRKLLIKGIDRKIKDKTGRTALDLAVESRFESIQTMIENNMGLPERCGLRQPDSKVEKNYISMIIYLSLYCSSFLMTISFTLPKLESLQAWYITSFSITLLLTWVLVKRNPGFVPRSNKTLMDLLDAYSVDQICPDCSDVKPPRSRHCEICQKCVYKYDHHCPWLSNCVGEKNQYIFISFLFTLTLSISLQIAVQCSTLNLEDDQTDVDSDHLLQWITFYYTMIFSCIFILPVMLLFTVQIYNLIKGQTTYERYIEKQGINRIQSRKASAEQQLKLIKSAASTETNESEFKFTLKTQKKPLLKETELIV</sequence>
<gene>
    <name evidence="10" type="ORF">GSPATT00031162001</name>
</gene>
<dbReference type="GO" id="GO:0016020">
    <property type="term" value="C:membrane"/>
    <property type="evidence" value="ECO:0007669"/>
    <property type="project" value="UniProtKB-SubCell"/>
</dbReference>
<keyword evidence="11" id="KW-1185">Reference proteome</keyword>
<evidence type="ECO:0000256" key="4">
    <source>
        <dbReference type="ARBA" id="ARBA00022989"/>
    </source>
</evidence>
<feature type="transmembrane region" description="Helical" evidence="8">
    <location>
        <begin position="300"/>
        <end position="319"/>
    </location>
</feature>
<dbReference type="PANTHER" id="PTHR24161">
    <property type="entry name" value="ANK_REP_REGION DOMAIN-CONTAINING PROTEIN-RELATED"/>
    <property type="match status" value="1"/>
</dbReference>
<accession>A0BQW6</accession>
<evidence type="ECO:0000256" key="8">
    <source>
        <dbReference type="RuleBase" id="RU079119"/>
    </source>
</evidence>
<comment type="subcellular location">
    <subcellularLocation>
        <location evidence="1">Membrane</location>
        <topology evidence="1">Multi-pass membrane protein</topology>
    </subcellularLocation>
</comment>
<dbReference type="GO" id="GO:0019706">
    <property type="term" value="F:protein-cysteine S-palmitoyltransferase activity"/>
    <property type="evidence" value="ECO:0007669"/>
    <property type="project" value="UniProtKB-EC"/>
</dbReference>
<dbReference type="SUPFAM" id="SSF48403">
    <property type="entry name" value="Ankyrin repeat"/>
    <property type="match status" value="1"/>
</dbReference>
<dbReference type="EMBL" id="CT868010">
    <property type="protein sequence ID" value="CAK60933.1"/>
    <property type="molecule type" value="Genomic_DNA"/>
</dbReference>
<dbReference type="InterPro" id="IPR002110">
    <property type="entry name" value="Ankyrin_rpt"/>
</dbReference>
<dbReference type="OMA" id="SHVLYYW"/>
<comment type="domain">
    <text evidence="8">The DHHC domain is required for palmitoyltransferase activity.</text>
</comment>
<dbReference type="SMART" id="SM00248">
    <property type="entry name" value="ANK"/>
    <property type="match status" value="5"/>
</dbReference>
<dbReference type="InParanoid" id="A0BQW6"/>
<dbReference type="Pfam" id="PF12796">
    <property type="entry name" value="Ank_2"/>
    <property type="match status" value="2"/>
</dbReference>
<evidence type="ECO:0000313" key="10">
    <source>
        <dbReference type="EMBL" id="CAK60933.1"/>
    </source>
</evidence>
<comment type="similarity">
    <text evidence="8">Belongs to the DHHC palmitoyltransferase family.</text>
</comment>
<keyword evidence="8" id="KW-0808">Transferase</keyword>
<dbReference type="InterPro" id="IPR001594">
    <property type="entry name" value="Palmitoyltrfase_DHHC"/>
</dbReference>
<feature type="transmembrane region" description="Helical" evidence="8">
    <location>
        <begin position="426"/>
        <end position="449"/>
    </location>
</feature>
<feature type="domain" description="Palmitoyltransferase DHHC" evidence="9">
    <location>
        <begin position="343"/>
        <end position="467"/>
    </location>
</feature>
<keyword evidence="2 8" id="KW-0812">Transmembrane</keyword>
<feature type="transmembrane region" description="Helical" evidence="8">
    <location>
        <begin position="387"/>
        <end position="406"/>
    </location>
</feature>
<dbReference type="EC" id="2.3.1.225" evidence="8"/>
<feature type="repeat" description="ANK" evidence="7">
    <location>
        <begin position="162"/>
        <end position="194"/>
    </location>
</feature>
<dbReference type="PROSITE" id="PS50216">
    <property type="entry name" value="DHHC"/>
    <property type="match status" value="1"/>
</dbReference>
<dbReference type="GeneID" id="5014115"/>
<dbReference type="PROSITE" id="PS50088">
    <property type="entry name" value="ANK_REPEAT"/>
    <property type="match status" value="3"/>
</dbReference>
<dbReference type="AlphaFoldDB" id="A0BQW6"/>
<organism evidence="10 11">
    <name type="scientific">Paramecium tetraurelia</name>
    <dbReference type="NCBI Taxonomy" id="5888"/>
    <lineage>
        <taxon>Eukaryota</taxon>
        <taxon>Sar</taxon>
        <taxon>Alveolata</taxon>
        <taxon>Ciliophora</taxon>
        <taxon>Intramacronucleata</taxon>
        <taxon>Oligohymenophorea</taxon>
        <taxon>Peniculida</taxon>
        <taxon>Parameciidae</taxon>
        <taxon>Paramecium</taxon>
    </lineage>
</organism>
<keyword evidence="6 8" id="KW-0472">Membrane</keyword>
<name>A0BQW6_PARTE</name>
<evidence type="ECO:0000259" key="9">
    <source>
        <dbReference type="Pfam" id="PF01529"/>
    </source>
</evidence>
<dbReference type="Proteomes" id="UP000000600">
    <property type="component" value="Unassembled WGS sequence"/>
</dbReference>
<dbReference type="PRINTS" id="PR01415">
    <property type="entry name" value="ANKYRIN"/>
</dbReference>
<evidence type="ECO:0000256" key="1">
    <source>
        <dbReference type="ARBA" id="ARBA00004141"/>
    </source>
</evidence>
<dbReference type="PROSITE" id="PS50297">
    <property type="entry name" value="ANK_REP_REGION"/>
    <property type="match status" value="2"/>
</dbReference>
<dbReference type="eggNOG" id="KOG0509">
    <property type="taxonomic scope" value="Eukaryota"/>
</dbReference>
<comment type="catalytic activity">
    <reaction evidence="8">
        <text>L-cysteinyl-[protein] + hexadecanoyl-CoA = S-hexadecanoyl-L-cysteinyl-[protein] + CoA</text>
        <dbReference type="Rhea" id="RHEA:36683"/>
        <dbReference type="Rhea" id="RHEA-COMP:10131"/>
        <dbReference type="Rhea" id="RHEA-COMP:11032"/>
        <dbReference type="ChEBI" id="CHEBI:29950"/>
        <dbReference type="ChEBI" id="CHEBI:57287"/>
        <dbReference type="ChEBI" id="CHEBI:57379"/>
        <dbReference type="ChEBI" id="CHEBI:74151"/>
        <dbReference type="EC" id="2.3.1.225"/>
    </reaction>
</comment>
<evidence type="ECO:0000256" key="3">
    <source>
        <dbReference type="ARBA" id="ARBA00022737"/>
    </source>
</evidence>
<dbReference type="Pfam" id="PF01529">
    <property type="entry name" value="DHHC"/>
    <property type="match status" value="1"/>
</dbReference>
<evidence type="ECO:0000256" key="5">
    <source>
        <dbReference type="ARBA" id="ARBA00023043"/>
    </source>
</evidence>
<evidence type="ECO:0000256" key="7">
    <source>
        <dbReference type="PROSITE-ProRule" id="PRU00023"/>
    </source>
</evidence>
<keyword evidence="5 7" id="KW-0040">ANK repeat</keyword>
<feature type="repeat" description="ANK" evidence="7">
    <location>
        <begin position="89"/>
        <end position="121"/>
    </location>
</feature>
<feature type="repeat" description="ANK" evidence="7">
    <location>
        <begin position="196"/>
        <end position="228"/>
    </location>
</feature>
<dbReference type="RefSeq" id="XP_001428331.1">
    <property type="nucleotide sequence ID" value="XM_001428294.1"/>
</dbReference>
<evidence type="ECO:0000256" key="6">
    <source>
        <dbReference type="ARBA" id="ARBA00023136"/>
    </source>
</evidence>
<dbReference type="STRING" id="5888.A0BQW6"/>
<dbReference type="KEGG" id="ptm:GSPATT00031162001"/>
<evidence type="ECO:0000313" key="11">
    <source>
        <dbReference type="Proteomes" id="UP000000600"/>
    </source>
</evidence>
<keyword evidence="8" id="KW-0012">Acyltransferase</keyword>